<dbReference type="EMBL" id="KZ367721">
    <property type="protein sequence ID" value="PIO57095.1"/>
    <property type="molecule type" value="Genomic_DNA"/>
</dbReference>
<feature type="compositionally biased region" description="Pro residues" evidence="1">
    <location>
        <begin position="8"/>
        <end position="21"/>
    </location>
</feature>
<reference evidence="2 3" key="1">
    <citation type="submission" date="2015-09" db="EMBL/GenBank/DDBJ databases">
        <title>Draft genome of the parasitic nematode Teladorsagia circumcincta isolate WARC Sus (inbred).</title>
        <authorList>
            <person name="Mitreva M."/>
        </authorList>
    </citation>
    <scope>NUCLEOTIDE SEQUENCE [LARGE SCALE GENOMIC DNA]</scope>
    <source>
        <strain evidence="2 3">S</strain>
    </source>
</reference>
<dbReference type="Proteomes" id="UP000230423">
    <property type="component" value="Unassembled WGS sequence"/>
</dbReference>
<evidence type="ECO:0000313" key="2">
    <source>
        <dbReference type="EMBL" id="PIO57095.1"/>
    </source>
</evidence>
<dbReference type="AlphaFoldDB" id="A0A2G9TGN1"/>
<evidence type="ECO:0000256" key="1">
    <source>
        <dbReference type="SAM" id="MobiDB-lite"/>
    </source>
</evidence>
<evidence type="ECO:0000313" key="3">
    <source>
        <dbReference type="Proteomes" id="UP000230423"/>
    </source>
</evidence>
<feature type="region of interest" description="Disordered" evidence="1">
    <location>
        <begin position="1"/>
        <end position="24"/>
    </location>
</feature>
<proteinExistence type="predicted"/>
<keyword evidence="3" id="KW-1185">Reference proteome</keyword>
<name>A0A2G9TGN1_TELCI</name>
<accession>A0A2G9TGN1</accession>
<protein>
    <submittedName>
        <fullName evidence="2">Uncharacterized protein</fullName>
    </submittedName>
</protein>
<organism evidence="2 3">
    <name type="scientific">Teladorsagia circumcincta</name>
    <name type="common">Brown stomach worm</name>
    <name type="synonym">Ostertagia circumcincta</name>
    <dbReference type="NCBI Taxonomy" id="45464"/>
    <lineage>
        <taxon>Eukaryota</taxon>
        <taxon>Metazoa</taxon>
        <taxon>Ecdysozoa</taxon>
        <taxon>Nematoda</taxon>
        <taxon>Chromadorea</taxon>
        <taxon>Rhabditida</taxon>
        <taxon>Rhabditina</taxon>
        <taxon>Rhabditomorpha</taxon>
        <taxon>Strongyloidea</taxon>
        <taxon>Trichostrongylidae</taxon>
        <taxon>Teladorsagia</taxon>
    </lineage>
</organism>
<gene>
    <name evidence="2" type="ORF">TELCIR_21502</name>
</gene>
<sequence length="80" mass="9011">MECQRMAYPPPPPPKFPLKPKPPSKHQLLMEQIKETNPSEQNTTHDAAVPFNKLIEEKILVSVDKNKELGHSAVKKITLG</sequence>